<dbReference type="GO" id="GO:0006338">
    <property type="term" value="P:chromatin remodeling"/>
    <property type="evidence" value="ECO:0007669"/>
    <property type="project" value="InterPro"/>
</dbReference>
<reference evidence="11" key="1">
    <citation type="submission" date="2016-11" db="UniProtKB">
        <authorList>
            <consortium name="WormBaseParasite"/>
        </authorList>
    </citation>
    <scope>IDENTIFICATION</scope>
</reference>
<evidence type="ECO:0000256" key="7">
    <source>
        <dbReference type="ARBA" id="ARBA00023242"/>
    </source>
</evidence>
<dbReference type="GO" id="GO:0016586">
    <property type="term" value="C:RSC-type complex"/>
    <property type="evidence" value="ECO:0007669"/>
    <property type="project" value="InterPro"/>
</dbReference>
<dbReference type="AlphaFoldDB" id="A0A1I8A3V5"/>
<dbReference type="SUPFAM" id="SSF47370">
    <property type="entry name" value="Bromodomain"/>
    <property type="match status" value="1"/>
</dbReference>
<feature type="domain" description="Bromo" evidence="9">
    <location>
        <begin position="1"/>
        <end position="43"/>
    </location>
</feature>
<evidence type="ECO:0000256" key="3">
    <source>
        <dbReference type="ARBA" id="ARBA00022853"/>
    </source>
</evidence>
<dbReference type="CDD" id="cd04369">
    <property type="entry name" value="Bromodomain"/>
    <property type="match status" value="1"/>
</dbReference>
<dbReference type="PROSITE" id="PS50014">
    <property type="entry name" value="BROMODOMAIN_2"/>
    <property type="match status" value="1"/>
</dbReference>
<proteinExistence type="predicted"/>
<evidence type="ECO:0000256" key="2">
    <source>
        <dbReference type="ARBA" id="ARBA00022737"/>
    </source>
</evidence>
<keyword evidence="2" id="KW-0677">Repeat</keyword>
<sequence>MDLNRIKRKIREGRYQNISGITSDIRLLATNARKYNADGSELYNDSIMLEEVWRKIVELAEATPSGSKVESQM</sequence>
<keyword evidence="3" id="KW-0156">Chromatin regulator</keyword>
<dbReference type="GO" id="GO:0006368">
    <property type="term" value="P:transcription elongation by RNA polymerase II"/>
    <property type="evidence" value="ECO:0007669"/>
    <property type="project" value="TreeGrafter"/>
</dbReference>
<dbReference type="Gene3D" id="1.20.920.10">
    <property type="entry name" value="Bromodomain-like"/>
    <property type="match status" value="1"/>
</dbReference>
<dbReference type="Pfam" id="PF00439">
    <property type="entry name" value="Bromodomain"/>
    <property type="match status" value="1"/>
</dbReference>
<evidence type="ECO:0000256" key="5">
    <source>
        <dbReference type="ARBA" id="ARBA00023117"/>
    </source>
</evidence>
<organism evidence="10 11">
    <name type="scientific">Steinernema glaseri</name>
    <dbReference type="NCBI Taxonomy" id="37863"/>
    <lineage>
        <taxon>Eukaryota</taxon>
        <taxon>Metazoa</taxon>
        <taxon>Ecdysozoa</taxon>
        <taxon>Nematoda</taxon>
        <taxon>Chromadorea</taxon>
        <taxon>Rhabditida</taxon>
        <taxon>Tylenchina</taxon>
        <taxon>Panagrolaimomorpha</taxon>
        <taxon>Strongyloidoidea</taxon>
        <taxon>Steinernematidae</taxon>
        <taxon>Steinernema</taxon>
    </lineage>
</organism>
<evidence type="ECO:0000256" key="8">
    <source>
        <dbReference type="PROSITE-ProRule" id="PRU00035"/>
    </source>
</evidence>
<evidence type="ECO:0000256" key="6">
    <source>
        <dbReference type="ARBA" id="ARBA00023163"/>
    </source>
</evidence>
<dbReference type="PRINTS" id="PR00503">
    <property type="entry name" value="BROMODOMAIN"/>
</dbReference>
<name>A0A1I8A3V5_9BILA</name>
<protein>
    <submittedName>
        <fullName evidence="11">Bromo domain-containing protein</fullName>
    </submittedName>
</protein>
<dbReference type="InterPro" id="IPR037382">
    <property type="entry name" value="Rsc/polybromo"/>
</dbReference>
<accession>A0A1I8A3V5</accession>
<dbReference type="InterPro" id="IPR001487">
    <property type="entry name" value="Bromodomain"/>
</dbReference>
<dbReference type="PANTHER" id="PTHR16062:SF19">
    <property type="entry name" value="PROTEIN POLYBROMO-1"/>
    <property type="match status" value="1"/>
</dbReference>
<keyword evidence="7" id="KW-0539">Nucleus</keyword>
<evidence type="ECO:0000256" key="4">
    <source>
        <dbReference type="ARBA" id="ARBA00023015"/>
    </source>
</evidence>
<evidence type="ECO:0000313" key="10">
    <source>
        <dbReference type="Proteomes" id="UP000095287"/>
    </source>
</evidence>
<keyword evidence="6" id="KW-0804">Transcription</keyword>
<evidence type="ECO:0000259" key="9">
    <source>
        <dbReference type="PROSITE" id="PS50014"/>
    </source>
</evidence>
<keyword evidence="5 8" id="KW-0103">Bromodomain</keyword>
<dbReference type="WBParaSite" id="L893_g32308.t1">
    <property type="protein sequence ID" value="L893_g32308.t1"/>
    <property type="gene ID" value="L893_g32308"/>
</dbReference>
<evidence type="ECO:0000313" key="11">
    <source>
        <dbReference type="WBParaSite" id="L893_g32308.t1"/>
    </source>
</evidence>
<keyword evidence="10" id="KW-1185">Reference proteome</keyword>
<comment type="subcellular location">
    <subcellularLocation>
        <location evidence="1">Nucleus</location>
    </subcellularLocation>
</comment>
<evidence type="ECO:0000256" key="1">
    <source>
        <dbReference type="ARBA" id="ARBA00004123"/>
    </source>
</evidence>
<dbReference type="PANTHER" id="PTHR16062">
    <property type="entry name" value="SWI/SNF-RELATED"/>
    <property type="match status" value="1"/>
</dbReference>
<dbReference type="Proteomes" id="UP000095287">
    <property type="component" value="Unplaced"/>
</dbReference>
<dbReference type="InterPro" id="IPR036427">
    <property type="entry name" value="Bromodomain-like_sf"/>
</dbReference>
<keyword evidence="4" id="KW-0805">Transcription regulation</keyword>
<dbReference type="GO" id="GO:0003682">
    <property type="term" value="F:chromatin binding"/>
    <property type="evidence" value="ECO:0007669"/>
    <property type="project" value="TreeGrafter"/>
</dbReference>